<evidence type="ECO:0000256" key="1">
    <source>
        <dbReference type="ARBA" id="ARBA00000085"/>
    </source>
</evidence>
<dbReference type="InterPro" id="IPR050428">
    <property type="entry name" value="TCS_sensor_his_kinase"/>
</dbReference>
<comment type="caution">
    <text evidence="10">The sequence shown here is derived from an EMBL/GenBank/DDBJ whole genome shotgun (WGS) entry which is preliminary data.</text>
</comment>
<keyword evidence="5" id="KW-0812">Transmembrane</keyword>
<evidence type="ECO:0000256" key="2">
    <source>
        <dbReference type="ARBA" id="ARBA00012438"/>
    </source>
</evidence>
<dbReference type="InterPro" id="IPR003594">
    <property type="entry name" value="HATPase_dom"/>
</dbReference>
<dbReference type="PANTHER" id="PTHR45436">
    <property type="entry name" value="SENSOR HISTIDINE KINASE YKOH"/>
    <property type="match status" value="1"/>
</dbReference>
<evidence type="ECO:0000313" key="11">
    <source>
        <dbReference type="Proteomes" id="UP000646749"/>
    </source>
</evidence>
<keyword evidence="3" id="KW-0597">Phosphoprotein</keyword>
<dbReference type="Proteomes" id="UP000646749">
    <property type="component" value="Unassembled WGS sequence"/>
</dbReference>
<dbReference type="Gene3D" id="3.30.565.10">
    <property type="entry name" value="Histidine kinase-like ATPase, C-terminal domain"/>
    <property type="match status" value="1"/>
</dbReference>
<evidence type="ECO:0000256" key="6">
    <source>
        <dbReference type="ARBA" id="ARBA00022777"/>
    </source>
</evidence>
<evidence type="ECO:0000256" key="8">
    <source>
        <dbReference type="SAM" id="MobiDB-lite"/>
    </source>
</evidence>
<name>A0ABQ4E0K9_9ACTN</name>
<evidence type="ECO:0000256" key="7">
    <source>
        <dbReference type="ARBA" id="ARBA00022989"/>
    </source>
</evidence>
<dbReference type="SUPFAM" id="SSF55874">
    <property type="entry name" value="ATPase domain of HSP90 chaperone/DNA topoisomerase II/histidine kinase"/>
    <property type="match status" value="1"/>
</dbReference>
<dbReference type="PANTHER" id="PTHR45436:SF5">
    <property type="entry name" value="SENSOR HISTIDINE KINASE TRCS"/>
    <property type="match status" value="1"/>
</dbReference>
<feature type="compositionally biased region" description="Basic residues" evidence="8">
    <location>
        <begin position="131"/>
        <end position="152"/>
    </location>
</feature>
<keyword evidence="7" id="KW-1133">Transmembrane helix</keyword>
<reference evidence="10 11" key="1">
    <citation type="submission" date="2021-01" db="EMBL/GenBank/DDBJ databases">
        <title>Whole genome shotgun sequence of Plantactinospora endophytica NBRC 110450.</title>
        <authorList>
            <person name="Komaki H."/>
            <person name="Tamura T."/>
        </authorList>
    </citation>
    <scope>NUCLEOTIDE SEQUENCE [LARGE SCALE GENOMIC DNA]</scope>
    <source>
        <strain evidence="10 11">NBRC 110450</strain>
    </source>
</reference>
<keyword evidence="7" id="KW-0472">Membrane</keyword>
<evidence type="ECO:0000256" key="3">
    <source>
        <dbReference type="ARBA" id="ARBA00022553"/>
    </source>
</evidence>
<dbReference type="InterPro" id="IPR005467">
    <property type="entry name" value="His_kinase_dom"/>
</dbReference>
<keyword evidence="4" id="KW-0808">Transferase</keyword>
<comment type="catalytic activity">
    <reaction evidence="1">
        <text>ATP + protein L-histidine = ADP + protein N-phospho-L-histidine.</text>
        <dbReference type="EC" id="2.7.13.3"/>
    </reaction>
</comment>
<dbReference type="PROSITE" id="PS50109">
    <property type="entry name" value="HIS_KIN"/>
    <property type="match status" value="1"/>
</dbReference>
<gene>
    <name evidence="10" type="ORF">Pen02_28080</name>
</gene>
<sequence length="152" mass="16781">MQQERLIDALLTLARSHAGIEVRHPFDLGEVITEVVGVRRPPDVTLRTSVAPCPVTGHRALTERLVVNLLSNAIRHNVPGGWVEVSCGSGMLTVTNTGPTVPATEIERLFQPFQRLGEHGQGRAWDSVCRSRGRSPPRTTRPSRRHRDRTAA</sequence>
<dbReference type="InterPro" id="IPR036890">
    <property type="entry name" value="HATPase_C_sf"/>
</dbReference>
<protein>
    <recommendedName>
        <fullName evidence="2">histidine kinase</fullName>
        <ecNumber evidence="2">2.7.13.3</ecNumber>
    </recommendedName>
</protein>
<evidence type="ECO:0000313" key="10">
    <source>
        <dbReference type="EMBL" id="GIG87872.1"/>
    </source>
</evidence>
<feature type="region of interest" description="Disordered" evidence="8">
    <location>
        <begin position="121"/>
        <end position="152"/>
    </location>
</feature>
<keyword evidence="11" id="KW-1185">Reference proteome</keyword>
<evidence type="ECO:0000259" key="9">
    <source>
        <dbReference type="PROSITE" id="PS50109"/>
    </source>
</evidence>
<evidence type="ECO:0000256" key="4">
    <source>
        <dbReference type="ARBA" id="ARBA00022679"/>
    </source>
</evidence>
<organism evidence="10 11">
    <name type="scientific">Plantactinospora endophytica</name>
    <dbReference type="NCBI Taxonomy" id="673535"/>
    <lineage>
        <taxon>Bacteria</taxon>
        <taxon>Bacillati</taxon>
        <taxon>Actinomycetota</taxon>
        <taxon>Actinomycetes</taxon>
        <taxon>Micromonosporales</taxon>
        <taxon>Micromonosporaceae</taxon>
        <taxon>Plantactinospora</taxon>
    </lineage>
</organism>
<feature type="domain" description="Histidine kinase" evidence="9">
    <location>
        <begin position="1"/>
        <end position="122"/>
    </location>
</feature>
<dbReference type="Pfam" id="PF02518">
    <property type="entry name" value="HATPase_c"/>
    <property type="match status" value="1"/>
</dbReference>
<dbReference type="EC" id="2.7.13.3" evidence="2"/>
<keyword evidence="6" id="KW-0418">Kinase</keyword>
<accession>A0ABQ4E0K9</accession>
<proteinExistence type="predicted"/>
<evidence type="ECO:0000256" key="5">
    <source>
        <dbReference type="ARBA" id="ARBA00022692"/>
    </source>
</evidence>
<dbReference type="EMBL" id="BONW01000013">
    <property type="protein sequence ID" value="GIG87872.1"/>
    <property type="molecule type" value="Genomic_DNA"/>
</dbReference>